<comment type="caution">
    <text evidence="8">The sequence shown here is derived from an EMBL/GenBank/DDBJ whole genome shotgun (WGS) entry which is preliminary data.</text>
</comment>
<evidence type="ECO:0000256" key="1">
    <source>
        <dbReference type="ARBA" id="ARBA00007274"/>
    </source>
</evidence>
<dbReference type="PROSITE" id="PS00101">
    <property type="entry name" value="HEXAPEP_TRANSFERASES"/>
    <property type="match status" value="1"/>
</dbReference>
<dbReference type="SUPFAM" id="SSF51161">
    <property type="entry name" value="Trimeric LpxA-like enzymes"/>
    <property type="match status" value="1"/>
</dbReference>
<evidence type="ECO:0000313" key="8">
    <source>
        <dbReference type="EMBL" id="TGG40577.1"/>
    </source>
</evidence>
<gene>
    <name evidence="8" type="ORF">EZ315_07800</name>
</gene>
<keyword evidence="3" id="KW-0677">Repeat</keyword>
<feature type="domain" description="Maltose/galactoside acetyltransferase" evidence="7">
    <location>
        <begin position="4"/>
        <end position="58"/>
    </location>
</feature>
<dbReference type="AlphaFoldDB" id="A0A4Z0V8U2"/>
<dbReference type="CDD" id="cd03357">
    <property type="entry name" value="LbH_MAT_GAT"/>
    <property type="match status" value="1"/>
</dbReference>
<dbReference type="Pfam" id="PF14602">
    <property type="entry name" value="Hexapep_2"/>
    <property type="match status" value="1"/>
</dbReference>
<evidence type="ECO:0000256" key="2">
    <source>
        <dbReference type="ARBA" id="ARBA00022679"/>
    </source>
</evidence>
<dbReference type="Proteomes" id="UP000297635">
    <property type="component" value="Unassembled WGS sequence"/>
</dbReference>
<proteinExistence type="inferred from homology"/>
<evidence type="ECO:0000256" key="4">
    <source>
        <dbReference type="ARBA" id="ARBA00023315"/>
    </source>
</evidence>
<dbReference type="RefSeq" id="WP_135471574.1">
    <property type="nucleotide sequence ID" value="NZ_CASCNC010000001.1"/>
</dbReference>
<dbReference type="FunFam" id="2.160.10.10:FF:000025">
    <property type="entry name" value="Hexapeptide-repeat containing-acetyltransferase"/>
    <property type="match status" value="1"/>
</dbReference>
<evidence type="ECO:0000256" key="3">
    <source>
        <dbReference type="ARBA" id="ARBA00022737"/>
    </source>
</evidence>
<keyword evidence="4 6" id="KW-0012">Acyltransferase</keyword>
<dbReference type="Pfam" id="PF12464">
    <property type="entry name" value="Mac"/>
    <property type="match status" value="1"/>
</dbReference>
<evidence type="ECO:0000256" key="5">
    <source>
        <dbReference type="ARBA" id="ARBA00055587"/>
    </source>
</evidence>
<comment type="similarity">
    <text evidence="1 6">Belongs to the transferase hexapeptide repeat family.</text>
</comment>
<dbReference type="GO" id="GO:0008870">
    <property type="term" value="F:galactoside O-acetyltransferase activity"/>
    <property type="evidence" value="ECO:0007669"/>
    <property type="project" value="TreeGrafter"/>
</dbReference>
<name>A0A4Z0V8U2_9BACT</name>
<dbReference type="InterPro" id="IPR024688">
    <property type="entry name" value="Mac_dom"/>
</dbReference>
<evidence type="ECO:0000313" key="9">
    <source>
        <dbReference type="Proteomes" id="UP000297635"/>
    </source>
</evidence>
<comment type="function">
    <text evidence="5">Acetyltransferase implicated in the O-acetylation of Nod factors.</text>
</comment>
<dbReference type="PANTHER" id="PTHR43017:SF1">
    <property type="entry name" value="ACETYLTRANSFERASE YJL218W-RELATED"/>
    <property type="match status" value="1"/>
</dbReference>
<dbReference type="InterPro" id="IPR011004">
    <property type="entry name" value="Trimer_LpxA-like_sf"/>
</dbReference>
<dbReference type="GeneID" id="82149692"/>
<dbReference type="SMART" id="SM01266">
    <property type="entry name" value="Mac"/>
    <property type="match status" value="1"/>
</dbReference>
<dbReference type="Gene3D" id="2.160.10.10">
    <property type="entry name" value="Hexapeptide repeat proteins"/>
    <property type="match status" value="1"/>
</dbReference>
<organism evidence="8 9">
    <name type="scientific">Duncaniella freteri</name>
    <dbReference type="NCBI Taxonomy" id="2530391"/>
    <lineage>
        <taxon>Bacteria</taxon>
        <taxon>Pseudomonadati</taxon>
        <taxon>Bacteroidota</taxon>
        <taxon>Bacteroidia</taxon>
        <taxon>Bacteroidales</taxon>
        <taxon>Muribaculaceae</taxon>
        <taxon>Duncaniella</taxon>
    </lineage>
</organism>
<dbReference type="InterPro" id="IPR039369">
    <property type="entry name" value="LacA-like"/>
</dbReference>
<reference evidence="8 9" key="1">
    <citation type="submission" date="2019-02" db="EMBL/GenBank/DDBJ databases">
        <title>Isolation and identification of novel species under the genus Muribaculum.</title>
        <authorList>
            <person name="Miyake S."/>
            <person name="Ding Y."/>
            <person name="Low A."/>
            <person name="Soh M."/>
            <person name="Seedorf H."/>
        </authorList>
    </citation>
    <scope>NUCLEOTIDE SEQUENCE [LARGE SCALE GENOMIC DNA]</scope>
    <source>
        <strain evidence="8 9">TLL-A3</strain>
    </source>
</reference>
<protein>
    <recommendedName>
        <fullName evidence="6">Acetyltransferase</fullName>
        <ecNumber evidence="6">2.3.1.-</ecNumber>
    </recommendedName>
</protein>
<dbReference type="InterPro" id="IPR018357">
    <property type="entry name" value="Hexapep_transf_CS"/>
</dbReference>
<dbReference type="InterPro" id="IPR001451">
    <property type="entry name" value="Hexapep"/>
</dbReference>
<dbReference type="Pfam" id="PF00132">
    <property type="entry name" value="Hexapep"/>
    <property type="match status" value="1"/>
</dbReference>
<evidence type="ECO:0000259" key="7">
    <source>
        <dbReference type="SMART" id="SM01266"/>
    </source>
</evidence>
<dbReference type="PANTHER" id="PTHR43017">
    <property type="entry name" value="GALACTOSIDE O-ACETYLTRANSFERASE"/>
    <property type="match status" value="1"/>
</dbReference>
<sequence length="196" mass="20961">MDSLELMASGAWHNGFATEIGNALGRASRLCFSLNSISPENKSERESIIRDLFGEIGDRFIINSPFRCDIGYNIHVGDNLICNFNVAILDEAEVWIGDNVFIGPNTSICTITHALDFRQRNEGIMRSAPVTIGSNVWIGAGVTVLPGVTIGDGSVIGAGSLVTKDIPSGVLALGSPCRVVREITEADVVVDIRCPD</sequence>
<dbReference type="EC" id="2.3.1.-" evidence="6"/>
<evidence type="ECO:0000256" key="6">
    <source>
        <dbReference type="RuleBase" id="RU367021"/>
    </source>
</evidence>
<keyword evidence="9" id="KW-1185">Reference proteome</keyword>
<keyword evidence="2 6" id="KW-0808">Transferase</keyword>
<dbReference type="EMBL" id="SJSA01000001">
    <property type="protein sequence ID" value="TGG40577.1"/>
    <property type="molecule type" value="Genomic_DNA"/>
</dbReference>
<accession>A0A4Z0V8U2</accession>